<reference evidence="1 2" key="2">
    <citation type="journal article" date="2011" name="Stand. Genomic Sci.">
        <title>Complete genome sequence of the extremely halophilic Halanaerobium praevalens type strain (GSL).</title>
        <authorList>
            <person name="Ivanova N."/>
            <person name="Sikorski J."/>
            <person name="Chertkov O."/>
            <person name="Nolan M."/>
            <person name="Lucas S."/>
            <person name="Hammon N."/>
            <person name="Deshpande S."/>
            <person name="Cheng J.F."/>
            <person name="Tapia R."/>
            <person name="Han C."/>
            <person name="Goodwin L."/>
            <person name="Pitluck S."/>
            <person name="Huntemann M."/>
            <person name="Liolios K."/>
            <person name="Pagani I."/>
            <person name="Mavromatis K."/>
            <person name="Ovchinikova G."/>
            <person name="Pati A."/>
            <person name="Chen A."/>
            <person name="Palaniappan K."/>
            <person name="Land M."/>
            <person name="Hauser L."/>
            <person name="Brambilla E.M."/>
            <person name="Kannan K.P."/>
            <person name="Rohde M."/>
            <person name="Tindall B.J."/>
            <person name="Goker M."/>
            <person name="Detter J.C."/>
            <person name="Woyke T."/>
            <person name="Bristow J."/>
            <person name="Eisen J.A."/>
            <person name="Markowitz V."/>
            <person name="Hugenholtz P."/>
            <person name="Kyrpides N.C."/>
            <person name="Klenk H.P."/>
            <person name="Lapidus A."/>
        </authorList>
    </citation>
    <scope>NUCLEOTIDE SEQUENCE [LARGE SCALE GENOMIC DNA]</scope>
    <source>
        <strain evidence="2">ATCC 33744 / DSM 2228 / GSL</strain>
    </source>
</reference>
<accession>E3DNF0</accession>
<dbReference type="RefSeq" id="WP_014552521.1">
    <property type="nucleotide sequence ID" value="NC_017455.1"/>
</dbReference>
<dbReference type="KEGG" id="hpk:Hprae_0332"/>
<evidence type="ECO:0000313" key="1">
    <source>
        <dbReference type="EMBL" id="ADO76488.1"/>
    </source>
</evidence>
<dbReference type="InterPro" id="IPR043148">
    <property type="entry name" value="TagF_C"/>
</dbReference>
<dbReference type="GO" id="GO:0016757">
    <property type="term" value="F:glycosyltransferase activity"/>
    <property type="evidence" value="ECO:0007669"/>
    <property type="project" value="UniProtKB-KW"/>
</dbReference>
<reference evidence="2" key="1">
    <citation type="submission" date="2010-10" db="EMBL/GenBank/DDBJ databases">
        <title>The complete genome of Halanaerobium praevalens DSM 2228.</title>
        <authorList>
            <consortium name="US DOE Joint Genome Institute (JGI-PGF)"/>
            <person name="Lucas S."/>
            <person name="Copeland A."/>
            <person name="Lapidus A."/>
            <person name="Glavina del Rio T."/>
            <person name="Dalin E."/>
            <person name="Tice H."/>
            <person name="Bruce D."/>
            <person name="Goodwin L."/>
            <person name="Pitluck S."/>
            <person name="Kyrpides N."/>
            <person name="Mavromatis K."/>
            <person name="Ivanova N."/>
            <person name="Ovchinnikova G."/>
            <person name="Chertkov O."/>
            <person name="Detter J.C."/>
            <person name="Han C."/>
            <person name="Larimer F."/>
            <person name="Land M."/>
            <person name="Hauser L."/>
            <person name="Markowitz V."/>
            <person name="Cheng J.-F."/>
            <person name="Hugenholtz P."/>
            <person name="Woyke T."/>
            <person name="Wu D."/>
            <person name="Tindall B."/>
            <person name="Pomrenke H.G."/>
            <person name="Brambilla E."/>
            <person name="Klenk H.-P."/>
            <person name="Eisen J.A."/>
        </authorList>
    </citation>
    <scope>NUCLEOTIDE SEQUENCE [LARGE SCALE GENOMIC DNA]</scope>
    <source>
        <strain evidence="2">ATCC 33744 / DSM 2228 / GSL</strain>
    </source>
</reference>
<dbReference type="eggNOG" id="COG1887">
    <property type="taxonomic scope" value="Bacteria"/>
</dbReference>
<organism evidence="1 2">
    <name type="scientific">Halanaerobium praevalens (strain ATCC 33744 / DSM 2228 / GSL)</name>
    <dbReference type="NCBI Taxonomy" id="572479"/>
    <lineage>
        <taxon>Bacteria</taxon>
        <taxon>Bacillati</taxon>
        <taxon>Bacillota</taxon>
        <taxon>Clostridia</taxon>
        <taxon>Halanaerobiales</taxon>
        <taxon>Halanaerobiaceae</taxon>
        <taxon>Halanaerobium</taxon>
    </lineage>
</organism>
<dbReference type="Proteomes" id="UP000006866">
    <property type="component" value="Chromosome"/>
</dbReference>
<dbReference type="OrthoDB" id="49588at2"/>
<sequence>MNKLKEKQLCDKIFNLEEKFNLLKKKINGVYFWKLIRFDLTQEILKEKNIYGQAHTNPGPKFIDKILYLPRALINTHLYGALKRNSQKDYLVFEHPRKVKVNEEYIDKYTHYIIADWGKDKYEIIDKPYLRKHYKNPSLNRSYFEHFSIINYLKREILPLKINDDDKKFIKRIEEELKKRFDLKIELLEKVEFKITHFKNEVKYFNKLLKKRKPKKVFLVVSYGSEALIEACKINDVTSIEIQHGIINKYHLGYSFPKCSDIPYFPDQIYLFGQYWADSTPLPLDPSELVIFGFPYLEKRLVEYRDYSKINNQVLFMSQGTIANKLTEIAYEFAKGNKNYKVIYKLHPGEYDRWQQDYEILNKAVELDNFRIIDNNDINLYQLLAGSEYQIGVYSTSIFEGLTLNCKTILLDLPGVEYMEYLIENDIVKFAENAEELTEFIKEDDFEQNYNKDYFFSGI</sequence>
<dbReference type="HOGENOM" id="CLU_043934_0_0_9"/>
<evidence type="ECO:0000313" key="2">
    <source>
        <dbReference type="Proteomes" id="UP000006866"/>
    </source>
</evidence>
<dbReference type="SUPFAM" id="SSF53756">
    <property type="entry name" value="UDP-Glycosyltransferase/glycogen phosphorylase"/>
    <property type="match status" value="1"/>
</dbReference>
<dbReference type="PATRIC" id="fig|572479.3.peg.336"/>
<keyword evidence="2" id="KW-1185">Reference proteome</keyword>
<dbReference type="STRING" id="572479.Hprae_0332"/>
<dbReference type="EMBL" id="CP002175">
    <property type="protein sequence ID" value="ADO76488.1"/>
    <property type="molecule type" value="Genomic_DNA"/>
</dbReference>
<keyword evidence="1" id="KW-0328">Glycosyltransferase</keyword>
<dbReference type="Gene3D" id="3.40.50.12580">
    <property type="match status" value="1"/>
</dbReference>
<dbReference type="AlphaFoldDB" id="E3DNF0"/>
<protein>
    <submittedName>
        <fullName evidence="1">Sialyltransferase</fullName>
    </submittedName>
</protein>
<proteinExistence type="predicted"/>
<gene>
    <name evidence="1" type="ordered locus">Hprae_0332</name>
</gene>
<name>E3DNF0_HALPG</name>
<keyword evidence="1" id="KW-0808">Transferase</keyword>